<feature type="transmembrane region" description="Helical" evidence="1">
    <location>
        <begin position="62"/>
        <end position="82"/>
    </location>
</feature>
<dbReference type="Proteomes" id="UP000596929">
    <property type="component" value="Unassembled WGS sequence"/>
</dbReference>
<evidence type="ECO:0000313" key="2">
    <source>
        <dbReference type="EMBL" id="MBC5627651.1"/>
    </source>
</evidence>
<accession>A0ABR7D8E8</accession>
<dbReference type="RefSeq" id="WP_032119647.1">
    <property type="nucleotide sequence ID" value="NZ_JACOOO010000004.1"/>
</dbReference>
<proteinExistence type="predicted"/>
<keyword evidence="1" id="KW-0472">Membrane</keyword>
<dbReference type="EMBL" id="JACOOO010000004">
    <property type="protein sequence ID" value="MBC5627651.1"/>
    <property type="molecule type" value="Genomic_DNA"/>
</dbReference>
<organism evidence="2 3">
    <name type="scientific">Clostridium hominis</name>
    <dbReference type="NCBI Taxonomy" id="2763036"/>
    <lineage>
        <taxon>Bacteria</taxon>
        <taxon>Bacillati</taxon>
        <taxon>Bacillota</taxon>
        <taxon>Clostridia</taxon>
        <taxon>Eubacteriales</taxon>
        <taxon>Clostridiaceae</taxon>
        <taxon>Clostridium</taxon>
    </lineage>
</organism>
<sequence>MKNVKGDSLLSKSLKEQKIFMQDERFIQINEKVACSVSKIMNWIFVILLFVTGLAMKNMTALFLISIIIIIKFILTIIYSYYYNKIS</sequence>
<keyword evidence="1" id="KW-0812">Transmembrane</keyword>
<gene>
    <name evidence="2" type="ORF">H8S20_01970</name>
</gene>
<comment type="caution">
    <text evidence="2">The sequence shown here is derived from an EMBL/GenBank/DDBJ whole genome shotgun (WGS) entry which is preliminary data.</text>
</comment>
<keyword evidence="1" id="KW-1133">Transmembrane helix</keyword>
<protein>
    <submittedName>
        <fullName evidence="2">Uncharacterized protein</fullName>
    </submittedName>
</protein>
<evidence type="ECO:0000256" key="1">
    <source>
        <dbReference type="SAM" id="Phobius"/>
    </source>
</evidence>
<evidence type="ECO:0000313" key="3">
    <source>
        <dbReference type="Proteomes" id="UP000596929"/>
    </source>
</evidence>
<feature type="transmembrane region" description="Helical" evidence="1">
    <location>
        <begin position="40"/>
        <end position="56"/>
    </location>
</feature>
<reference evidence="2 3" key="1">
    <citation type="submission" date="2020-08" db="EMBL/GenBank/DDBJ databases">
        <title>Genome public.</title>
        <authorList>
            <person name="Liu C."/>
            <person name="Sun Q."/>
        </authorList>
    </citation>
    <scope>NUCLEOTIDE SEQUENCE [LARGE SCALE GENOMIC DNA]</scope>
    <source>
        <strain evidence="2 3">NSJ-6</strain>
    </source>
</reference>
<name>A0ABR7D8E8_9CLOT</name>
<keyword evidence="3" id="KW-1185">Reference proteome</keyword>